<dbReference type="OrthoDB" id="5996503at2"/>
<protein>
    <submittedName>
        <fullName evidence="2">SHOCT domain-containing protein</fullName>
    </submittedName>
</protein>
<dbReference type="Pfam" id="PF09851">
    <property type="entry name" value="SHOCT"/>
    <property type="match status" value="1"/>
</dbReference>
<gene>
    <name evidence="2" type="ORF">ET445_03685</name>
</gene>
<organism evidence="2 3">
    <name type="scientific">Agromyces protaetiae</name>
    <dbReference type="NCBI Taxonomy" id="2509455"/>
    <lineage>
        <taxon>Bacteria</taxon>
        <taxon>Bacillati</taxon>
        <taxon>Actinomycetota</taxon>
        <taxon>Actinomycetes</taxon>
        <taxon>Micrococcales</taxon>
        <taxon>Microbacteriaceae</taxon>
        <taxon>Agromyces</taxon>
    </lineage>
</organism>
<keyword evidence="3" id="KW-1185">Reference proteome</keyword>
<evidence type="ECO:0000313" key="3">
    <source>
        <dbReference type="Proteomes" id="UP000291259"/>
    </source>
</evidence>
<reference evidence="2 3" key="1">
    <citation type="submission" date="2019-01" db="EMBL/GenBank/DDBJ databases">
        <title>Genome sequencing of strain FW100M-8.</title>
        <authorList>
            <person name="Heo J."/>
            <person name="Kim S.-J."/>
            <person name="Kim J.-S."/>
            <person name="Hong S.-B."/>
            <person name="Kwon S.-W."/>
        </authorList>
    </citation>
    <scope>NUCLEOTIDE SEQUENCE [LARGE SCALE GENOMIC DNA]</scope>
    <source>
        <strain evidence="2 3">FW100M-8</strain>
    </source>
</reference>
<accession>A0A4P6F8Y4</accession>
<sequence length="214" mass="22422">MVGTGRVVGGDYLNAVVSTRVGSTLVVQAGFKFRKLTPENVAEWTETTPDGKGSAVGAVSKAVAGAVLPGQLGKAASAAVGATFDSVGPSHIVRVDWLDGRRSVIKLPDAMFKHFETVLRAQRVEPVEPVGEANAATAPAEKPTVTEQAFSFVAGIVKDRFPTRPAETSAPLEQAAPAQPDLADQLTKLASLRDSGILTEEEFAAKKAELLARM</sequence>
<dbReference type="Proteomes" id="UP000291259">
    <property type="component" value="Chromosome"/>
</dbReference>
<feature type="domain" description="SHOCT" evidence="1">
    <location>
        <begin position="184"/>
        <end position="211"/>
    </location>
</feature>
<dbReference type="InterPro" id="IPR018649">
    <property type="entry name" value="SHOCT"/>
</dbReference>
<evidence type="ECO:0000313" key="2">
    <source>
        <dbReference type="EMBL" id="QAY72580.1"/>
    </source>
</evidence>
<dbReference type="KEGG" id="agf:ET445_03685"/>
<dbReference type="AlphaFoldDB" id="A0A4P6F8Y4"/>
<dbReference type="EMBL" id="CP035491">
    <property type="protein sequence ID" value="QAY72580.1"/>
    <property type="molecule type" value="Genomic_DNA"/>
</dbReference>
<name>A0A4P6F8Y4_9MICO</name>
<dbReference type="RefSeq" id="WP_129188945.1">
    <property type="nucleotide sequence ID" value="NZ_CP035491.1"/>
</dbReference>
<proteinExistence type="predicted"/>
<evidence type="ECO:0000259" key="1">
    <source>
        <dbReference type="Pfam" id="PF09851"/>
    </source>
</evidence>